<dbReference type="Proteomes" id="UP000479710">
    <property type="component" value="Unassembled WGS sequence"/>
</dbReference>
<evidence type="ECO:0000313" key="3">
    <source>
        <dbReference type="Proteomes" id="UP000479710"/>
    </source>
</evidence>
<feature type="compositionally biased region" description="Polar residues" evidence="1">
    <location>
        <begin position="24"/>
        <end position="36"/>
    </location>
</feature>
<proteinExistence type="predicted"/>
<organism evidence="2 3">
    <name type="scientific">Oryza meyeriana var. granulata</name>
    <dbReference type="NCBI Taxonomy" id="110450"/>
    <lineage>
        <taxon>Eukaryota</taxon>
        <taxon>Viridiplantae</taxon>
        <taxon>Streptophyta</taxon>
        <taxon>Embryophyta</taxon>
        <taxon>Tracheophyta</taxon>
        <taxon>Spermatophyta</taxon>
        <taxon>Magnoliopsida</taxon>
        <taxon>Liliopsida</taxon>
        <taxon>Poales</taxon>
        <taxon>Poaceae</taxon>
        <taxon>BOP clade</taxon>
        <taxon>Oryzoideae</taxon>
        <taxon>Oryzeae</taxon>
        <taxon>Oryzinae</taxon>
        <taxon>Oryza</taxon>
        <taxon>Oryza meyeriana</taxon>
    </lineage>
</organism>
<protein>
    <submittedName>
        <fullName evidence="2">Uncharacterized protein</fullName>
    </submittedName>
</protein>
<evidence type="ECO:0000313" key="2">
    <source>
        <dbReference type="EMBL" id="KAF0914944.1"/>
    </source>
</evidence>
<sequence length="71" mass="7571">MRTDCIARYRNIDQSTQVKHHRSQSIGQAERAQQTHAPAVDRGSAGRAARCSASPVTSQAAATAKLPETPA</sequence>
<gene>
    <name evidence="2" type="ORF">E2562_032854</name>
</gene>
<reference evidence="2 3" key="1">
    <citation type="submission" date="2019-11" db="EMBL/GenBank/DDBJ databases">
        <title>Whole genome sequence of Oryza granulata.</title>
        <authorList>
            <person name="Li W."/>
        </authorList>
    </citation>
    <scope>NUCLEOTIDE SEQUENCE [LARGE SCALE GENOMIC DNA]</scope>
    <source>
        <strain evidence="3">cv. Menghai</strain>
        <tissue evidence="2">Leaf</tissue>
    </source>
</reference>
<dbReference type="EMBL" id="SPHZ02000006">
    <property type="protein sequence ID" value="KAF0914944.1"/>
    <property type="molecule type" value="Genomic_DNA"/>
</dbReference>
<dbReference type="AlphaFoldDB" id="A0A6G1DS65"/>
<name>A0A6G1DS65_9ORYZ</name>
<evidence type="ECO:0000256" key="1">
    <source>
        <dbReference type="SAM" id="MobiDB-lite"/>
    </source>
</evidence>
<feature type="region of interest" description="Disordered" evidence="1">
    <location>
        <begin position="14"/>
        <end position="71"/>
    </location>
</feature>
<keyword evidence="3" id="KW-1185">Reference proteome</keyword>
<comment type="caution">
    <text evidence="2">The sequence shown here is derived from an EMBL/GenBank/DDBJ whole genome shotgun (WGS) entry which is preliminary data.</text>
</comment>
<feature type="compositionally biased region" description="Low complexity" evidence="1">
    <location>
        <begin position="42"/>
        <end position="54"/>
    </location>
</feature>
<accession>A0A6G1DS65</accession>